<evidence type="ECO:0000256" key="1">
    <source>
        <dbReference type="ARBA" id="ARBA00001933"/>
    </source>
</evidence>
<protein>
    <submittedName>
        <fullName evidence="7">Arginine decarboxylase</fullName>
        <ecNumber evidence="7">4.1.1.19</ecNumber>
    </submittedName>
</protein>
<evidence type="ECO:0000256" key="2">
    <source>
        <dbReference type="ARBA" id="ARBA00010671"/>
    </source>
</evidence>
<dbReference type="PANTHER" id="PTHR43277:SF4">
    <property type="entry name" value="ARGININE DECARBOXYLASE"/>
    <property type="match status" value="1"/>
</dbReference>
<evidence type="ECO:0000256" key="3">
    <source>
        <dbReference type="ARBA" id="ARBA00022793"/>
    </source>
</evidence>
<organism evidence="7 8">
    <name type="scientific">Paenibacillus eucommiae</name>
    <dbReference type="NCBI Taxonomy" id="1355755"/>
    <lineage>
        <taxon>Bacteria</taxon>
        <taxon>Bacillati</taxon>
        <taxon>Bacillota</taxon>
        <taxon>Bacilli</taxon>
        <taxon>Bacillales</taxon>
        <taxon>Paenibacillaceae</taxon>
        <taxon>Paenibacillus</taxon>
    </lineage>
</organism>
<keyword evidence="5 7" id="KW-0456">Lyase</keyword>
<dbReference type="SUPFAM" id="SSF53383">
    <property type="entry name" value="PLP-dependent transferases"/>
    <property type="match status" value="1"/>
</dbReference>
<gene>
    <name evidence="7" type="ORF">J2Z66_001396</name>
</gene>
<evidence type="ECO:0000259" key="6">
    <source>
        <dbReference type="PROSITE" id="PS00703"/>
    </source>
</evidence>
<evidence type="ECO:0000313" key="7">
    <source>
        <dbReference type="EMBL" id="MBP1989798.1"/>
    </source>
</evidence>
<keyword evidence="3" id="KW-0210">Decarboxylase</keyword>
<dbReference type="Pfam" id="PF03711">
    <property type="entry name" value="OKR_DC_1_C"/>
    <property type="match status" value="1"/>
</dbReference>
<dbReference type="PROSITE" id="PS00703">
    <property type="entry name" value="OKR_DC_1"/>
    <property type="match status" value="1"/>
</dbReference>
<dbReference type="InterPro" id="IPR052357">
    <property type="entry name" value="Orn_Lys_Arg_decarboxylase-I"/>
</dbReference>
<proteinExistence type="inferred from homology"/>
<evidence type="ECO:0000256" key="4">
    <source>
        <dbReference type="ARBA" id="ARBA00022898"/>
    </source>
</evidence>
<dbReference type="PANTHER" id="PTHR43277">
    <property type="entry name" value="ARGININE DECARBOXYLASE"/>
    <property type="match status" value="1"/>
</dbReference>
<keyword evidence="8" id="KW-1185">Reference proteome</keyword>
<comment type="caution">
    <text evidence="7">The sequence shown here is derived from an EMBL/GenBank/DDBJ whole genome shotgun (WGS) entry which is preliminary data.</text>
</comment>
<dbReference type="Pfam" id="PF01276">
    <property type="entry name" value="OKR_DC_1"/>
    <property type="match status" value="1"/>
</dbReference>
<keyword evidence="4" id="KW-0663">Pyridoxal phosphate</keyword>
<dbReference type="SUPFAM" id="SSF55904">
    <property type="entry name" value="Ornithine decarboxylase C-terminal domain"/>
    <property type="match status" value="1"/>
</dbReference>
<evidence type="ECO:0000256" key="5">
    <source>
        <dbReference type="ARBA" id="ARBA00023239"/>
    </source>
</evidence>
<name>A0ABS4IQE9_9BACL</name>
<dbReference type="EC" id="4.1.1.19" evidence="7"/>
<feature type="domain" description="Orn/Lys/Arg decarboxylases family 1 pyridoxal-P attachment site" evidence="6">
    <location>
        <begin position="3"/>
        <end position="17"/>
    </location>
</feature>
<dbReference type="Gene3D" id="3.40.640.10">
    <property type="entry name" value="Type I PLP-dependent aspartate aminotransferase-like (Major domain)"/>
    <property type="match status" value="1"/>
</dbReference>
<dbReference type="InterPro" id="IPR036633">
    <property type="entry name" value="Prn/Lys/Arg_de-COase_C_sf"/>
</dbReference>
<evidence type="ECO:0000313" key="8">
    <source>
        <dbReference type="Proteomes" id="UP001519287"/>
    </source>
</evidence>
<comment type="similarity">
    <text evidence="2">Belongs to the Orn/Lys/Arg decarboxylase class-I family.</text>
</comment>
<sequence>MAATSVHKLGGSLTQSSILNVKGNRVNISRIRTVMSMLTTTSTSYLLLASLDAARRQLALKGWELAEETIRLANHARIQINKIHGLYCFGEEICEAEGVADYDPTKLCIHLQDLGITGYEAELWLRQACNIEVELSDLSNILCLITLGDTELEVDQLVLAMQKMSGVFRERIAANQRISAITPVHSSPSVHVPAPLLASIPVPEVSRFVISPRDAFYAETKKIPFKQSQGCIITEFIYVYPPDIPILMPGQVISEEIIDFIVQHMEAGLPVKGPEDPSIHEVKVVLYQQKDESLKIRNSYVIPD</sequence>
<comment type="cofactor">
    <cofactor evidence="1">
        <name>pyridoxal 5'-phosphate</name>
        <dbReference type="ChEBI" id="CHEBI:597326"/>
    </cofactor>
</comment>
<dbReference type="EMBL" id="JAGGLB010000003">
    <property type="protein sequence ID" value="MBP1989798.1"/>
    <property type="molecule type" value="Genomic_DNA"/>
</dbReference>
<dbReference type="Gene3D" id="3.90.100.10">
    <property type="entry name" value="Orn/Lys/Arg decarboxylase, C-terminal domain"/>
    <property type="match status" value="1"/>
</dbReference>
<dbReference type="InterPro" id="IPR015421">
    <property type="entry name" value="PyrdxlP-dep_Trfase_major"/>
</dbReference>
<dbReference type="InterPro" id="IPR008286">
    <property type="entry name" value="Prn/Lys/Arg_de-COase_C"/>
</dbReference>
<reference evidence="7 8" key="1">
    <citation type="submission" date="2021-03" db="EMBL/GenBank/DDBJ databases">
        <title>Genomic Encyclopedia of Type Strains, Phase IV (KMG-IV): sequencing the most valuable type-strain genomes for metagenomic binning, comparative biology and taxonomic classification.</title>
        <authorList>
            <person name="Goeker M."/>
        </authorList>
    </citation>
    <scope>NUCLEOTIDE SEQUENCE [LARGE SCALE GENOMIC DNA]</scope>
    <source>
        <strain evidence="7 8">DSM 26048</strain>
    </source>
</reference>
<dbReference type="InterPro" id="IPR000310">
    <property type="entry name" value="Orn/Lys/Arg_deCO2ase_major_dom"/>
</dbReference>
<dbReference type="Proteomes" id="UP001519287">
    <property type="component" value="Unassembled WGS sequence"/>
</dbReference>
<accession>A0ABS4IQE9</accession>
<dbReference type="InterPro" id="IPR015424">
    <property type="entry name" value="PyrdxlP-dep_Trfase"/>
</dbReference>
<dbReference type="GO" id="GO:0008792">
    <property type="term" value="F:arginine decarboxylase activity"/>
    <property type="evidence" value="ECO:0007669"/>
    <property type="project" value="UniProtKB-EC"/>
</dbReference>